<feature type="region of interest" description="Disordered" evidence="1">
    <location>
        <begin position="56"/>
        <end position="80"/>
    </location>
</feature>
<reference evidence="2" key="1">
    <citation type="journal article" date="2021" name="Nat. Commun.">
        <title>Genetic determinants of endophytism in the Arabidopsis root mycobiome.</title>
        <authorList>
            <person name="Mesny F."/>
            <person name="Miyauchi S."/>
            <person name="Thiergart T."/>
            <person name="Pickel B."/>
            <person name="Atanasova L."/>
            <person name="Karlsson M."/>
            <person name="Huettel B."/>
            <person name="Barry K.W."/>
            <person name="Haridas S."/>
            <person name="Chen C."/>
            <person name="Bauer D."/>
            <person name="Andreopoulos W."/>
            <person name="Pangilinan J."/>
            <person name="LaButti K."/>
            <person name="Riley R."/>
            <person name="Lipzen A."/>
            <person name="Clum A."/>
            <person name="Drula E."/>
            <person name="Henrissat B."/>
            <person name="Kohler A."/>
            <person name="Grigoriev I.V."/>
            <person name="Martin F.M."/>
            <person name="Hacquard S."/>
        </authorList>
    </citation>
    <scope>NUCLEOTIDE SEQUENCE</scope>
    <source>
        <strain evidence="2">MPI-CAGE-CH-0235</strain>
    </source>
</reference>
<evidence type="ECO:0000313" key="2">
    <source>
        <dbReference type="EMBL" id="KAH7310506.1"/>
    </source>
</evidence>
<sequence length="182" mass="20631">MTSCIPHSSTDKNLPRERSVHRFMGWGNLCQGDLGAATGHWALAWLASLPQPSHHTLPANGACQRRNNSAHTPGASEPQAQQSLRNACELQIKAQMNVYSRQGEKERVEISWKMEEGNKRRKKRALLITGTTEYDDSPERQRVLWPYAALPQSKETDSTLWEREEGPHGAPYSLDGDRWTWL</sequence>
<proteinExistence type="predicted"/>
<dbReference type="EMBL" id="JAGPNK010000012">
    <property type="protein sequence ID" value="KAH7310506.1"/>
    <property type="molecule type" value="Genomic_DNA"/>
</dbReference>
<organism evidence="2 3">
    <name type="scientific">Stachybotrys elegans</name>
    <dbReference type="NCBI Taxonomy" id="80388"/>
    <lineage>
        <taxon>Eukaryota</taxon>
        <taxon>Fungi</taxon>
        <taxon>Dikarya</taxon>
        <taxon>Ascomycota</taxon>
        <taxon>Pezizomycotina</taxon>
        <taxon>Sordariomycetes</taxon>
        <taxon>Hypocreomycetidae</taxon>
        <taxon>Hypocreales</taxon>
        <taxon>Stachybotryaceae</taxon>
        <taxon>Stachybotrys</taxon>
    </lineage>
</organism>
<accession>A0A8K0WP24</accession>
<dbReference type="Proteomes" id="UP000813444">
    <property type="component" value="Unassembled WGS sequence"/>
</dbReference>
<evidence type="ECO:0000313" key="3">
    <source>
        <dbReference type="Proteomes" id="UP000813444"/>
    </source>
</evidence>
<comment type="caution">
    <text evidence="2">The sequence shown here is derived from an EMBL/GenBank/DDBJ whole genome shotgun (WGS) entry which is preliminary data.</text>
</comment>
<evidence type="ECO:0000256" key="1">
    <source>
        <dbReference type="SAM" id="MobiDB-lite"/>
    </source>
</evidence>
<keyword evidence="3" id="KW-1185">Reference proteome</keyword>
<gene>
    <name evidence="2" type="ORF">B0I35DRAFT_463158</name>
</gene>
<dbReference type="AlphaFoldDB" id="A0A8K0WP24"/>
<protein>
    <submittedName>
        <fullName evidence="2">Uncharacterized protein</fullName>
    </submittedName>
</protein>
<name>A0A8K0WP24_9HYPO</name>